<reference evidence="1" key="2">
    <citation type="submission" date="2020-09" db="EMBL/GenBank/DDBJ databases">
        <authorList>
            <person name="Sun Q."/>
            <person name="Ohkuma M."/>
        </authorList>
    </citation>
    <scope>NUCLEOTIDE SEQUENCE</scope>
    <source>
        <strain evidence="1">JCM 3302</strain>
    </source>
</reference>
<name>A0A919AK15_9ACTN</name>
<sequence length="71" mass="7869">MRQLEAADVAGLYQARERLIDGVLTDQLPRILRGADAPLLQLLPHGEWSGLHTGGKIEHDLEQHHVIQGVD</sequence>
<dbReference type="AlphaFoldDB" id="A0A919AK15"/>
<organism evidence="1 2">
    <name type="scientific">Streptomyces spiralis</name>
    <dbReference type="NCBI Taxonomy" id="66376"/>
    <lineage>
        <taxon>Bacteria</taxon>
        <taxon>Bacillati</taxon>
        <taxon>Actinomycetota</taxon>
        <taxon>Actinomycetes</taxon>
        <taxon>Kitasatosporales</taxon>
        <taxon>Streptomycetaceae</taxon>
        <taxon>Streptomyces</taxon>
    </lineage>
</organism>
<reference evidence="1" key="1">
    <citation type="journal article" date="2014" name="Int. J. Syst. Evol. Microbiol.">
        <title>Complete genome sequence of Corynebacterium casei LMG S-19264T (=DSM 44701T), isolated from a smear-ripened cheese.</title>
        <authorList>
            <consortium name="US DOE Joint Genome Institute (JGI-PGF)"/>
            <person name="Walter F."/>
            <person name="Albersmeier A."/>
            <person name="Kalinowski J."/>
            <person name="Ruckert C."/>
        </authorList>
    </citation>
    <scope>NUCLEOTIDE SEQUENCE</scope>
    <source>
        <strain evidence="1">JCM 3302</strain>
    </source>
</reference>
<protein>
    <submittedName>
        <fullName evidence="1">Uncharacterized protein</fullName>
    </submittedName>
</protein>
<accession>A0A919AK15</accession>
<comment type="caution">
    <text evidence="1">The sequence shown here is derived from an EMBL/GenBank/DDBJ whole genome shotgun (WGS) entry which is preliminary data.</text>
</comment>
<evidence type="ECO:0000313" key="1">
    <source>
        <dbReference type="EMBL" id="GHF11889.1"/>
    </source>
</evidence>
<keyword evidence="2" id="KW-1185">Reference proteome</keyword>
<gene>
    <name evidence="1" type="ORF">GCM10014715_79520</name>
</gene>
<dbReference type="EMBL" id="BNBC01000061">
    <property type="protein sequence ID" value="GHF11889.1"/>
    <property type="molecule type" value="Genomic_DNA"/>
</dbReference>
<proteinExistence type="predicted"/>
<evidence type="ECO:0000313" key="2">
    <source>
        <dbReference type="Proteomes" id="UP000641386"/>
    </source>
</evidence>
<dbReference type="Proteomes" id="UP000641386">
    <property type="component" value="Unassembled WGS sequence"/>
</dbReference>